<dbReference type="Gene3D" id="3.30.420.40">
    <property type="match status" value="1"/>
</dbReference>
<sequence>MNQQFALVGDIGGTNVRLALALVSSNQFKLYKIKIFKCINYLSVFEVIKKYITLVGCEFPKYACLAFACPITSNFIKMTNNSWKIKKYELKHKMKLQKLKIINDFTAIALGLPHIQTKDLYKIGYGKTNNNSNKILIGPGTGLGISGLINKKNFWLPISGEGGHISFAPLNHFELYILKWLKKTYNRVSIERILCGQGIVDLYQAHANYYFNYYKNILTTPDAITKAALKKKDPLAYKTIMMFCKILGNVTGDMALTLGAKGGVYLCGGILPRIINILEQSDFRISFYNKGRMSFYNKEISTWLVKSKWIGLLGAADALFNNNMCQGSGQEV</sequence>
<keyword evidence="1 3" id="KW-0808">Transferase</keyword>
<comment type="catalytic activity">
    <reaction evidence="3">
        <text>D-glucose + ATP = D-glucose 6-phosphate + ADP + H(+)</text>
        <dbReference type="Rhea" id="RHEA:17825"/>
        <dbReference type="ChEBI" id="CHEBI:4167"/>
        <dbReference type="ChEBI" id="CHEBI:15378"/>
        <dbReference type="ChEBI" id="CHEBI:30616"/>
        <dbReference type="ChEBI" id="CHEBI:61548"/>
        <dbReference type="ChEBI" id="CHEBI:456216"/>
        <dbReference type="EC" id="2.7.1.2"/>
    </reaction>
</comment>
<dbReference type="GO" id="GO:0005524">
    <property type="term" value="F:ATP binding"/>
    <property type="evidence" value="ECO:0007669"/>
    <property type="project" value="UniProtKB-UniRule"/>
</dbReference>
<evidence type="ECO:0000256" key="4">
    <source>
        <dbReference type="RuleBase" id="RU004046"/>
    </source>
</evidence>
<dbReference type="InterPro" id="IPR043129">
    <property type="entry name" value="ATPase_NBD"/>
</dbReference>
<evidence type="ECO:0000313" key="5">
    <source>
        <dbReference type="EMBL" id="CAA3707039.1"/>
    </source>
</evidence>
<reference evidence="5 6" key="1">
    <citation type="submission" date="2019-12" db="EMBL/GenBank/DDBJ databases">
        <authorList>
            <person name="Santos-Garcia D."/>
            <person name="Santos-Garcia D."/>
            <person name="Santos-Garcia D."/>
        </authorList>
    </citation>
    <scope>NUCLEOTIDE SEQUENCE [LARGE SCALE GENOMIC DNA]</scope>
    <source>
        <strain evidence="5">SiSi</strain>
    </source>
</reference>
<dbReference type="Gene3D" id="3.40.367.20">
    <property type="match status" value="1"/>
</dbReference>
<dbReference type="AlphaFoldDB" id="A0A6S6S524"/>
<evidence type="ECO:0000313" key="6">
    <source>
        <dbReference type="Proteomes" id="UP000560980"/>
    </source>
</evidence>
<evidence type="ECO:0000256" key="2">
    <source>
        <dbReference type="ARBA" id="ARBA00022777"/>
    </source>
</evidence>
<dbReference type="GO" id="GO:0005536">
    <property type="term" value="F:D-glucose binding"/>
    <property type="evidence" value="ECO:0007669"/>
    <property type="project" value="InterPro"/>
</dbReference>
<keyword evidence="3" id="KW-0324">Glycolysis</keyword>
<gene>
    <name evidence="3 5" type="primary">glk</name>
    <name evidence="5" type="ORF">SISI_0162</name>
</gene>
<dbReference type="Proteomes" id="UP000560980">
    <property type="component" value="Unassembled WGS sequence"/>
</dbReference>
<dbReference type="PANTHER" id="PTHR47690">
    <property type="entry name" value="GLUCOKINASE"/>
    <property type="match status" value="1"/>
</dbReference>
<protein>
    <recommendedName>
        <fullName evidence="3">Glucokinase</fullName>
        <ecNumber evidence="3">2.7.1.2</ecNumber>
    </recommendedName>
    <alternativeName>
        <fullName evidence="3">Glucose kinase</fullName>
    </alternativeName>
</protein>
<feature type="binding site" evidence="3">
    <location>
        <begin position="9"/>
        <end position="14"/>
    </location>
    <ligand>
        <name>ATP</name>
        <dbReference type="ChEBI" id="CHEBI:30616"/>
    </ligand>
</feature>
<dbReference type="CDD" id="cd24008">
    <property type="entry name" value="ASKHA_NBD_GLK"/>
    <property type="match status" value="1"/>
</dbReference>
<proteinExistence type="inferred from homology"/>
<dbReference type="SUPFAM" id="SSF53067">
    <property type="entry name" value="Actin-like ATPase domain"/>
    <property type="match status" value="1"/>
</dbReference>
<keyword evidence="3" id="KW-0963">Cytoplasm</keyword>
<keyword evidence="3" id="KW-0067">ATP-binding</keyword>
<dbReference type="GO" id="GO:0005829">
    <property type="term" value="C:cytosol"/>
    <property type="evidence" value="ECO:0007669"/>
    <property type="project" value="TreeGrafter"/>
</dbReference>
<dbReference type="HAMAP" id="MF_00524">
    <property type="entry name" value="Glucokinase"/>
    <property type="match status" value="1"/>
</dbReference>
<dbReference type="EC" id="2.7.1.2" evidence="3"/>
<comment type="caution">
    <text evidence="5">The sequence shown here is derived from an EMBL/GenBank/DDBJ whole genome shotgun (WGS) entry which is preliminary data.</text>
</comment>
<dbReference type="EMBL" id="CACTJB010000002">
    <property type="protein sequence ID" value="CAA3707039.1"/>
    <property type="molecule type" value="Genomic_DNA"/>
</dbReference>
<keyword evidence="3" id="KW-0547">Nucleotide-binding</keyword>
<accession>A0A6S6S524</accession>
<comment type="similarity">
    <text evidence="3 4">Belongs to the bacterial glucokinase family.</text>
</comment>
<name>A0A6S6S524_9GAMM</name>
<dbReference type="NCBIfam" id="TIGR00749">
    <property type="entry name" value="glk"/>
    <property type="match status" value="1"/>
</dbReference>
<evidence type="ECO:0000256" key="1">
    <source>
        <dbReference type="ARBA" id="ARBA00022679"/>
    </source>
</evidence>
<dbReference type="InterPro" id="IPR050201">
    <property type="entry name" value="Bacterial_glucokinase"/>
</dbReference>
<dbReference type="InterPro" id="IPR003836">
    <property type="entry name" value="Glucokinase"/>
</dbReference>
<dbReference type="Pfam" id="PF02685">
    <property type="entry name" value="Glucokinase"/>
    <property type="match status" value="1"/>
</dbReference>
<keyword evidence="2 3" id="KW-0418">Kinase</keyword>
<organism evidence="5 6">
    <name type="scientific">Candidatus Portiera aleyrodidarum</name>
    <name type="common">primary endosymbiont of Bemisia tabaci</name>
    <dbReference type="NCBI Taxonomy" id="91844"/>
    <lineage>
        <taxon>Bacteria</taxon>
        <taxon>Pseudomonadati</taxon>
        <taxon>Pseudomonadota</taxon>
        <taxon>Gammaproteobacteria</taxon>
        <taxon>Candidatus Johnevansiales</taxon>
        <taxon>Candidatus Johnevansiaceae</taxon>
        <taxon>Candidatus Portiera</taxon>
    </lineage>
</organism>
<comment type="subcellular location">
    <subcellularLocation>
        <location evidence="3">Cytoplasm</location>
    </subcellularLocation>
</comment>
<dbReference type="PANTHER" id="PTHR47690:SF1">
    <property type="entry name" value="GLUCOKINASE"/>
    <property type="match status" value="1"/>
</dbReference>
<evidence type="ECO:0000256" key="3">
    <source>
        <dbReference type="HAMAP-Rule" id="MF_00524"/>
    </source>
</evidence>
<dbReference type="RefSeq" id="WP_183042954.1">
    <property type="nucleotide sequence ID" value="NZ_CACTJB010000002.1"/>
</dbReference>
<dbReference type="GO" id="GO:0006096">
    <property type="term" value="P:glycolytic process"/>
    <property type="evidence" value="ECO:0007669"/>
    <property type="project" value="UniProtKB-UniRule"/>
</dbReference>
<dbReference type="GO" id="GO:0004340">
    <property type="term" value="F:glucokinase activity"/>
    <property type="evidence" value="ECO:0007669"/>
    <property type="project" value="UniProtKB-UniRule"/>
</dbReference>